<reference evidence="6 7" key="1">
    <citation type="submission" date="2018-03" db="EMBL/GenBank/DDBJ databases">
        <title>Non-Typhoidal Salmonella genome sequencing and assembly.</title>
        <authorList>
            <person name="Matchawe C."/>
        </authorList>
    </citation>
    <scope>NUCLEOTIDE SEQUENCE [LARGE SCALE GENOMIC DNA]</scope>
    <source>
        <strain evidence="6 7">20dea</strain>
    </source>
</reference>
<dbReference type="AlphaFoldDB" id="A0A5R1Z185"/>
<dbReference type="GO" id="GO:0000725">
    <property type="term" value="P:recombinational repair"/>
    <property type="evidence" value="ECO:0007669"/>
    <property type="project" value="TreeGrafter"/>
</dbReference>
<evidence type="ECO:0000256" key="3">
    <source>
        <dbReference type="ARBA" id="ARBA00022806"/>
    </source>
</evidence>
<evidence type="ECO:0000256" key="1">
    <source>
        <dbReference type="ARBA" id="ARBA00022741"/>
    </source>
</evidence>
<keyword evidence="1" id="KW-0547">Nucleotide-binding</keyword>
<dbReference type="InterPro" id="IPR014017">
    <property type="entry name" value="DNA_helicase_UvrD-like_C"/>
</dbReference>
<dbReference type="PANTHER" id="PTHR11070:SF64">
    <property type="entry name" value="ATP-DEPENDENT DNA HELICASE REP"/>
    <property type="match status" value="1"/>
</dbReference>
<dbReference type="GO" id="GO:0003677">
    <property type="term" value="F:DNA binding"/>
    <property type="evidence" value="ECO:0007669"/>
    <property type="project" value="InterPro"/>
</dbReference>
<dbReference type="EMBL" id="PYKJ01000117">
    <property type="protein sequence ID" value="TGC98747.1"/>
    <property type="molecule type" value="Genomic_DNA"/>
</dbReference>
<dbReference type="Pfam" id="PF13361">
    <property type="entry name" value="UvrD_C"/>
    <property type="match status" value="1"/>
</dbReference>
<evidence type="ECO:0000313" key="7">
    <source>
        <dbReference type="Proteomes" id="UP000297537"/>
    </source>
</evidence>
<keyword evidence="4" id="KW-0067">ATP-binding</keyword>
<evidence type="ECO:0000256" key="4">
    <source>
        <dbReference type="ARBA" id="ARBA00022840"/>
    </source>
</evidence>
<evidence type="ECO:0000313" key="6">
    <source>
        <dbReference type="EMBL" id="TGC98747.1"/>
    </source>
</evidence>
<dbReference type="InterPro" id="IPR000212">
    <property type="entry name" value="DNA_helicase_UvrD/REP"/>
</dbReference>
<protein>
    <submittedName>
        <fullName evidence="6">ATP-dependent DNA helicase Rep</fullName>
    </submittedName>
</protein>
<organism evidence="6 7">
    <name type="scientific">Salmonella enteritidis</name>
    <dbReference type="NCBI Taxonomy" id="149539"/>
    <lineage>
        <taxon>Bacteria</taxon>
        <taxon>Pseudomonadati</taxon>
        <taxon>Pseudomonadota</taxon>
        <taxon>Gammaproteobacteria</taxon>
        <taxon>Enterobacterales</taxon>
        <taxon>Enterobacteriaceae</taxon>
        <taxon>Salmonella</taxon>
    </lineage>
</organism>
<name>A0A5R1Z185_SALEN</name>
<dbReference type="GO" id="GO:0005829">
    <property type="term" value="C:cytosol"/>
    <property type="evidence" value="ECO:0007669"/>
    <property type="project" value="TreeGrafter"/>
</dbReference>
<dbReference type="PROSITE" id="PS51217">
    <property type="entry name" value="UVRD_HELICASE_CTER"/>
    <property type="match status" value="1"/>
</dbReference>
<proteinExistence type="predicted"/>
<dbReference type="SUPFAM" id="SSF52540">
    <property type="entry name" value="P-loop containing nucleoside triphosphate hydrolases"/>
    <property type="match status" value="1"/>
</dbReference>
<dbReference type="Gene3D" id="3.30.160.800">
    <property type="match status" value="1"/>
</dbReference>
<evidence type="ECO:0000259" key="5">
    <source>
        <dbReference type="PROSITE" id="PS51217"/>
    </source>
</evidence>
<gene>
    <name evidence="6" type="ORF">C9F08_04945</name>
</gene>
<accession>A0A5R1Z185</accession>
<sequence>RIGMSPYRESWPATLDLLGDWGMSRYIRLCTASFDMGLSQKLTGRGYDSLTRFTHWLGEIQRLAEREPVAAVRDLIHGIDYESWLYETSPSPKAAEMRMKNVNQLFSWMTEMLEGNELDEPMTLTQVVTRFTLRDMMERGESEEELDQVQLMTLHASKGLEFPYVYMVGMEEGFLPHQSSIDEDNIEEERRLAYVGITRAQKELTFTLCKERRQYGELVRPEPSRFLLELPQDDLIWEQERKVVSAEERMQKGQSHLANLKAMMAAKRAKS</sequence>
<dbReference type="Gene3D" id="1.10.486.10">
    <property type="entry name" value="PCRA, domain 4"/>
    <property type="match status" value="1"/>
</dbReference>
<feature type="non-terminal residue" evidence="6">
    <location>
        <position position="1"/>
    </location>
</feature>
<dbReference type="RefSeq" id="WP_167851691.1">
    <property type="nucleotide sequence ID" value="NZ_PYKJ01000117.1"/>
</dbReference>
<dbReference type="GO" id="GO:0043138">
    <property type="term" value="F:3'-5' DNA helicase activity"/>
    <property type="evidence" value="ECO:0007669"/>
    <property type="project" value="TreeGrafter"/>
</dbReference>
<comment type="caution">
    <text evidence="6">The sequence shown here is derived from an EMBL/GenBank/DDBJ whole genome shotgun (WGS) entry which is preliminary data.</text>
</comment>
<dbReference type="InterPro" id="IPR027417">
    <property type="entry name" value="P-loop_NTPase"/>
</dbReference>
<keyword evidence="2" id="KW-0378">Hydrolase</keyword>
<evidence type="ECO:0000256" key="2">
    <source>
        <dbReference type="ARBA" id="ARBA00022801"/>
    </source>
</evidence>
<dbReference type="GO" id="GO:0016787">
    <property type="term" value="F:hydrolase activity"/>
    <property type="evidence" value="ECO:0007669"/>
    <property type="project" value="UniProtKB-KW"/>
</dbReference>
<dbReference type="PANTHER" id="PTHR11070">
    <property type="entry name" value="UVRD / RECB / PCRA DNA HELICASE FAMILY MEMBER"/>
    <property type="match status" value="1"/>
</dbReference>
<dbReference type="GO" id="GO:0005524">
    <property type="term" value="F:ATP binding"/>
    <property type="evidence" value="ECO:0007669"/>
    <property type="project" value="UniProtKB-KW"/>
</dbReference>
<keyword evidence="3 6" id="KW-0347">Helicase</keyword>
<dbReference type="Proteomes" id="UP000297537">
    <property type="component" value="Unassembled WGS sequence"/>
</dbReference>
<feature type="domain" description="UvrD-like helicase C-terminal" evidence="5">
    <location>
        <begin position="1"/>
        <end position="159"/>
    </location>
</feature>
<dbReference type="CDD" id="cd18807">
    <property type="entry name" value="SF1_C_UvrD"/>
    <property type="match status" value="1"/>
</dbReference>